<dbReference type="EMBL" id="SPRC01000033">
    <property type="protein sequence ID" value="TIB77573.1"/>
    <property type="molecule type" value="Genomic_DNA"/>
</dbReference>
<organism evidence="1 2">
    <name type="scientific">Wallemia mellicola</name>
    <dbReference type="NCBI Taxonomy" id="1708541"/>
    <lineage>
        <taxon>Eukaryota</taxon>
        <taxon>Fungi</taxon>
        <taxon>Dikarya</taxon>
        <taxon>Basidiomycota</taxon>
        <taxon>Wallemiomycotina</taxon>
        <taxon>Wallemiomycetes</taxon>
        <taxon>Wallemiales</taxon>
        <taxon>Wallemiaceae</taxon>
        <taxon>Wallemia</taxon>
    </lineage>
</organism>
<reference evidence="1 2" key="1">
    <citation type="submission" date="2019-03" db="EMBL/GenBank/DDBJ databases">
        <title>Sequencing 25 genomes of Wallemia mellicola.</title>
        <authorList>
            <person name="Gostincar C."/>
        </authorList>
    </citation>
    <scope>NUCLEOTIDE SEQUENCE [LARGE SCALE GENOMIC DNA]</scope>
    <source>
        <strain evidence="1 2">EXF-6152</strain>
    </source>
</reference>
<accession>A0A4T0QRT4</accession>
<dbReference type="AlphaFoldDB" id="A0A4T0QRT4"/>
<comment type="caution">
    <text evidence="1">The sequence shown here is derived from an EMBL/GenBank/DDBJ whole genome shotgun (WGS) entry which is preliminary data.</text>
</comment>
<evidence type="ECO:0008006" key="3">
    <source>
        <dbReference type="Google" id="ProtNLM"/>
    </source>
</evidence>
<dbReference type="InterPro" id="IPR032675">
    <property type="entry name" value="LRR_dom_sf"/>
</dbReference>
<evidence type="ECO:0000313" key="1">
    <source>
        <dbReference type="EMBL" id="TIB77573.1"/>
    </source>
</evidence>
<name>A0A4T0QRT4_9BASI</name>
<gene>
    <name evidence="1" type="ORF">E3Q22_03011</name>
</gene>
<evidence type="ECO:0000313" key="2">
    <source>
        <dbReference type="Proteomes" id="UP000310685"/>
    </source>
</evidence>
<dbReference type="SUPFAM" id="SSF52047">
    <property type="entry name" value="RNI-like"/>
    <property type="match status" value="1"/>
</dbReference>
<sequence length="404" mass="46436">METWRKLPLELWNYIIELAYQNGDGDWNAARRASQVCRCWRDMLLSIPSIWQNVEMYEHDLNEHDIRLSFALFVKTIRDRSKDRIKNVKVILRETKVPGVAIRTLLDDDKLDKIVVQYTESFNGPFFAPPTCKALEAYSTHTRNDAVIIQNNHFESVRLKNVLPWSVNADDGISNGLKHLSIDLQERSKDKMTAYTISQCKDLETLHLENLNFSLHVPVVLNKLKKLSLVGSETLLKYLEAPSLDVATIYGLRDSSSYLSYLDVRPLRYLRIQVDDISDVTSSAFTNEFENLEVLQIDNNIPVDCPDARDLLKHILLKKATAKLKAIKISSGYHNISPILSAPQNLSKIEEFVVEDADRFTTDASKDLDDIEWLKKNIPKLHHGNYCNYDKKDSLEINEGESER</sequence>
<protein>
    <recommendedName>
        <fullName evidence="3">F-box domain-containing protein</fullName>
    </recommendedName>
</protein>
<dbReference type="Proteomes" id="UP000310685">
    <property type="component" value="Unassembled WGS sequence"/>
</dbReference>
<proteinExistence type="predicted"/>
<dbReference type="Gene3D" id="3.80.10.10">
    <property type="entry name" value="Ribonuclease Inhibitor"/>
    <property type="match status" value="1"/>
</dbReference>